<dbReference type="GO" id="GO:0005829">
    <property type="term" value="C:cytosol"/>
    <property type="evidence" value="ECO:0007669"/>
    <property type="project" value="TreeGrafter"/>
</dbReference>
<dbReference type="PhylomeDB" id="A0A0G4HPL4"/>
<dbReference type="InterPro" id="IPR000845">
    <property type="entry name" value="Nucleoside_phosphorylase_d"/>
</dbReference>
<dbReference type="Pfam" id="PF01048">
    <property type="entry name" value="PNP_UDP_1"/>
    <property type="match status" value="1"/>
</dbReference>
<dbReference type="InterPro" id="IPR035994">
    <property type="entry name" value="Nucleoside_phosphorylase_sf"/>
</dbReference>
<accession>A0A0G4HPL4</accession>
<feature type="domain" description="Nucleoside phosphorylase" evidence="1">
    <location>
        <begin position="18"/>
        <end position="245"/>
    </location>
</feature>
<gene>
    <name evidence="2" type="ORF">Cvel_29976</name>
</gene>
<evidence type="ECO:0000313" key="2">
    <source>
        <dbReference type="EMBL" id="CEM46306.1"/>
    </source>
</evidence>
<proteinExistence type="predicted"/>
<dbReference type="GO" id="GO:0004850">
    <property type="term" value="F:uridine phosphorylase activity"/>
    <property type="evidence" value="ECO:0007669"/>
    <property type="project" value="TreeGrafter"/>
</dbReference>
<dbReference type="Gene3D" id="3.40.50.1580">
    <property type="entry name" value="Nucleoside phosphorylase domain"/>
    <property type="match status" value="1"/>
</dbReference>
<dbReference type="EMBL" id="CDMZ01003419">
    <property type="protein sequence ID" value="CEM46306.1"/>
    <property type="molecule type" value="Genomic_DNA"/>
</dbReference>
<dbReference type="PANTHER" id="PTHR43691">
    <property type="entry name" value="URIDINE PHOSPHORYLASE"/>
    <property type="match status" value="1"/>
</dbReference>
<organism evidence="2">
    <name type="scientific">Chromera velia CCMP2878</name>
    <dbReference type="NCBI Taxonomy" id="1169474"/>
    <lineage>
        <taxon>Eukaryota</taxon>
        <taxon>Sar</taxon>
        <taxon>Alveolata</taxon>
        <taxon>Colpodellida</taxon>
        <taxon>Chromeraceae</taxon>
        <taxon>Chromera</taxon>
    </lineage>
</organism>
<sequence>MQKLKAQPHICLASVPPVVIAVGDPERAAKLSSLCGYQKELKFNREYRSFECAQTTESDPQFLVISHGVGSAGASICFEELIKAGAKVIIRAGTCGGMQTDMSRGEIVIATAAVREDGATRLMIPTEFPAVADFDLVGKIEKEVAARLSEEKEASFSYRKGIVLTSDLFYPSLKGTTWEMYSKAGVVAVEMEAAALFVIAAVRKVRAAALFVADGNVLNWDSDYDPHGDAVAKAKETMLQAVVRLASQLAEKETKWVGEQET</sequence>
<dbReference type="SUPFAM" id="SSF53167">
    <property type="entry name" value="Purine and uridine phosphorylases"/>
    <property type="match status" value="1"/>
</dbReference>
<reference evidence="2" key="1">
    <citation type="submission" date="2014-11" db="EMBL/GenBank/DDBJ databases">
        <authorList>
            <person name="Otto D Thomas"/>
            <person name="Naeem Raeece"/>
        </authorList>
    </citation>
    <scope>NUCLEOTIDE SEQUENCE</scope>
</reference>
<protein>
    <recommendedName>
        <fullName evidence="1">Nucleoside phosphorylase domain-containing protein</fullName>
    </recommendedName>
</protein>
<evidence type="ECO:0000259" key="1">
    <source>
        <dbReference type="Pfam" id="PF01048"/>
    </source>
</evidence>
<dbReference type="PANTHER" id="PTHR43691:SF11">
    <property type="entry name" value="FI09636P-RELATED"/>
    <property type="match status" value="1"/>
</dbReference>
<name>A0A0G4HPL4_9ALVE</name>
<dbReference type="AlphaFoldDB" id="A0A0G4HPL4"/>
<dbReference type="GO" id="GO:0006218">
    <property type="term" value="P:uridine catabolic process"/>
    <property type="evidence" value="ECO:0007669"/>
    <property type="project" value="TreeGrafter"/>
</dbReference>
<dbReference type="VEuPathDB" id="CryptoDB:Cvel_29976"/>